<name>A0ABP7JM83_9ACTN</name>
<sequence>MTQRAYALAMAGMPGLLVADVFCGAHVMTVTVSSPEPPEIPGTTPQAAARDAQATRAPVAIRAVLTRGVAVLRTAPGALGLVGEELVRRLPVMDTHDSPTSLTLVRSVVN</sequence>
<evidence type="ECO:0000313" key="2">
    <source>
        <dbReference type="EMBL" id="GAA3848551.1"/>
    </source>
</evidence>
<dbReference type="EMBL" id="BAAAZA010000002">
    <property type="protein sequence ID" value="GAA3848551.1"/>
    <property type="molecule type" value="Genomic_DNA"/>
</dbReference>
<feature type="chain" id="PRO_5047438422" evidence="1">
    <location>
        <begin position="20"/>
        <end position="110"/>
    </location>
</feature>
<proteinExistence type="predicted"/>
<evidence type="ECO:0000256" key="1">
    <source>
        <dbReference type="SAM" id="SignalP"/>
    </source>
</evidence>
<accession>A0ABP7JM83</accession>
<evidence type="ECO:0000313" key="3">
    <source>
        <dbReference type="Proteomes" id="UP001501563"/>
    </source>
</evidence>
<comment type="caution">
    <text evidence="2">The sequence shown here is derived from an EMBL/GenBank/DDBJ whole genome shotgun (WGS) entry which is preliminary data.</text>
</comment>
<reference evidence="3" key="1">
    <citation type="journal article" date="2019" name="Int. J. Syst. Evol. Microbiol.">
        <title>The Global Catalogue of Microorganisms (GCM) 10K type strain sequencing project: providing services to taxonomists for standard genome sequencing and annotation.</title>
        <authorList>
            <consortium name="The Broad Institute Genomics Platform"/>
            <consortium name="The Broad Institute Genome Sequencing Center for Infectious Disease"/>
            <person name="Wu L."/>
            <person name="Ma J."/>
        </authorList>
    </citation>
    <scope>NUCLEOTIDE SEQUENCE [LARGE SCALE GENOMIC DNA]</scope>
    <source>
        <strain evidence="3">JCM 16578</strain>
    </source>
</reference>
<keyword evidence="1" id="KW-0732">Signal</keyword>
<organism evidence="2 3">
    <name type="scientific">Streptomyces lannensis</name>
    <dbReference type="NCBI Taxonomy" id="766498"/>
    <lineage>
        <taxon>Bacteria</taxon>
        <taxon>Bacillati</taxon>
        <taxon>Actinomycetota</taxon>
        <taxon>Actinomycetes</taxon>
        <taxon>Kitasatosporales</taxon>
        <taxon>Streptomycetaceae</taxon>
        <taxon>Streptomyces</taxon>
    </lineage>
</organism>
<feature type="signal peptide" evidence="1">
    <location>
        <begin position="1"/>
        <end position="19"/>
    </location>
</feature>
<protein>
    <submittedName>
        <fullName evidence="2">Uncharacterized protein</fullName>
    </submittedName>
</protein>
<keyword evidence="3" id="KW-1185">Reference proteome</keyword>
<gene>
    <name evidence="2" type="ORF">GCM10022207_07650</name>
</gene>
<dbReference type="Proteomes" id="UP001501563">
    <property type="component" value="Unassembled WGS sequence"/>
</dbReference>